<evidence type="ECO:0000256" key="3">
    <source>
        <dbReference type="ARBA" id="ARBA00022729"/>
    </source>
</evidence>
<dbReference type="Gene3D" id="1.25.40.390">
    <property type="match status" value="1"/>
</dbReference>
<dbReference type="EMBL" id="CP001681">
    <property type="protein sequence ID" value="ACU03346.1"/>
    <property type="molecule type" value="Genomic_DNA"/>
</dbReference>
<keyword evidence="9" id="KW-1185">Reference proteome</keyword>
<keyword evidence="4" id="KW-0472">Membrane</keyword>
<reference evidence="8 9" key="1">
    <citation type="journal article" date="2009" name="Stand. Genomic Sci.">
        <title>Complete genome sequence of Pedobacter heparinus type strain (HIM 762-3).</title>
        <authorList>
            <person name="Han C."/>
            <person name="Spring S."/>
            <person name="Lapidus A."/>
            <person name="Del Rio T.G."/>
            <person name="Tice H."/>
            <person name="Copeland A."/>
            <person name="Cheng J.F."/>
            <person name="Lucas S."/>
            <person name="Chen F."/>
            <person name="Nolan M."/>
            <person name="Bruce D."/>
            <person name="Goodwin L."/>
            <person name="Pitluck S."/>
            <person name="Ivanova N."/>
            <person name="Mavromatis K."/>
            <person name="Mikhailova N."/>
            <person name="Pati A."/>
            <person name="Chen A."/>
            <person name="Palaniappan K."/>
            <person name="Land M."/>
            <person name="Hauser L."/>
            <person name="Chang Y.J."/>
            <person name="Jeffries C.C."/>
            <person name="Saunders E."/>
            <person name="Chertkov O."/>
            <person name="Brettin T."/>
            <person name="Goker M."/>
            <person name="Rohde M."/>
            <person name="Bristow J."/>
            <person name="Eisen J.A."/>
            <person name="Markowitz V."/>
            <person name="Hugenholtz P."/>
            <person name="Kyrpides N.C."/>
            <person name="Klenk H.P."/>
            <person name="Detter J.C."/>
        </authorList>
    </citation>
    <scope>NUCLEOTIDE SEQUENCE [LARGE SCALE GENOMIC DNA]</scope>
    <source>
        <strain evidence="9">ATCC 13125 / DSM 2366 / CIP 104194 / JCM 7457 / NBRC 12017 / NCIMB 9290 / NRRL B-14731 / HIM 762-3</strain>
    </source>
</reference>
<organism evidence="8 9">
    <name type="scientific">Pedobacter heparinus (strain ATCC 13125 / DSM 2366 / CIP 104194 / JCM 7457 / NBRC 12017 / NCIMB 9290 / NRRL B-14731 / HIM 762-3)</name>
    <dbReference type="NCBI Taxonomy" id="485917"/>
    <lineage>
        <taxon>Bacteria</taxon>
        <taxon>Pseudomonadati</taxon>
        <taxon>Bacteroidota</taxon>
        <taxon>Sphingobacteriia</taxon>
        <taxon>Sphingobacteriales</taxon>
        <taxon>Sphingobacteriaceae</taxon>
        <taxon>Pedobacter</taxon>
    </lineage>
</organism>
<dbReference type="InterPro" id="IPR012944">
    <property type="entry name" value="SusD_RagB_dom"/>
</dbReference>
<dbReference type="RefSeq" id="WP_012781290.1">
    <property type="nucleotide sequence ID" value="NC_013061.1"/>
</dbReference>
<dbReference type="HOGENOM" id="CLU_015553_0_3_10"/>
<dbReference type="InterPro" id="IPR033985">
    <property type="entry name" value="SusD-like_N"/>
</dbReference>
<dbReference type="AlphaFoldDB" id="C6Y3R7"/>
<accession>C6Y3R7</accession>
<evidence type="ECO:0000313" key="9">
    <source>
        <dbReference type="Proteomes" id="UP000000852"/>
    </source>
</evidence>
<comment type="subcellular location">
    <subcellularLocation>
        <location evidence="1">Cell outer membrane</location>
    </subcellularLocation>
</comment>
<feature type="domain" description="SusD-like N-terminal" evidence="7">
    <location>
        <begin position="64"/>
        <end position="193"/>
    </location>
</feature>
<dbReference type="GO" id="GO:0009279">
    <property type="term" value="C:cell outer membrane"/>
    <property type="evidence" value="ECO:0007669"/>
    <property type="project" value="UniProtKB-SubCell"/>
</dbReference>
<keyword evidence="5" id="KW-0998">Cell outer membrane</keyword>
<evidence type="ECO:0000256" key="5">
    <source>
        <dbReference type="ARBA" id="ARBA00023237"/>
    </source>
</evidence>
<dbReference type="SUPFAM" id="SSF48452">
    <property type="entry name" value="TPR-like"/>
    <property type="match status" value="1"/>
</dbReference>
<dbReference type="Proteomes" id="UP000000852">
    <property type="component" value="Chromosome"/>
</dbReference>
<dbReference type="InterPro" id="IPR011990">
    <property type="entry name" value="TPR-like_helical_dom_sf"/>
</dbReference>
<evidence type="ECO:0000256" key="1">
    <source>
        <dbReference type="ARBA" id="ARBA00004442"/>
    </source>
</evidence>
<dbReference type="STRING" id="485917.Phep_1128"/>
<evidence type="ECO:0000313" key="8">
    <source>
        <dbReference type="EMBL" id="ACU03346.1"/>
    </source>
</evidence>
<dbReference type="KEGG" id="phe:Phep_1128"/>
<keyword evidence="3" id="KW-0732">Signal</keyword>
<dbReference type="eggNOG" id="COG1435">
    <property type="taxonomic scope" value="Bacteria"/>
</dbReference>
<evidence type="ECO:0000259" key="7">
    <source>
        <dbReference type="Pfam" id="PF14322"/>
    </source>
</evidence>
<evidence type="ECO:0000256" key="4">
    <source>
        <dbReference type="ARBA" id="ARBA00023136"/>
    </source>
</evidence>
<feature type="domain" description="RagB/SusD" evidence="6">
    <location>
        <begin position="281"/>
        <end position="568"/>
    </location>
</feature>
<name>C6Y3R7_PEDHD</name>
<evidence type="ECO:0000259" key="6">
    <source>
        <dbReference type="Pfam" id="PF07980"/>
    </source>
</evidence>
<gene>
    <name evidence="8" type="ordered locus">Phep_1128</name>
</gene>
<sequence>MDIYRQILPVLMRTDNAGSRWRNQLLLETGTENGTSNNPAGGLNVRDFNSGSFTPGSTGMFWQSDWREYYAGIRACNMYLENVDNIPDDSTIPFTAATRKIRKAEVKWIMAFFYAELAKQFGGMPIITRVIDASENLEVARSTFDETIAFIVKLCDEAAVDLPVQPLVDPTPDPDLGRVTKGAALALKARMLLYAASPLWNDPANPVASNENGKYDENKWQLAAQAAQDVIALNRYSLHPDISTLFTTRTNNEIIFARMQEPMAYFTATHVPFKLFVNSTPYVIGGNNQVTYNMVKQYEILNGGVAYTVDDPPSLSGYNDQDPFKRRDPRFYRDNIYNGAKLRLANTDRVAEFGRVAPGVAKSPAHNTLESPYDSFVYSVKFCDLTLNITTDARNPSANGKTNQNYPYLRYAEVLLNYAEAVNEAYGPDVVPPIAGATKTARAALNEVRVRAQYPANTATSKVEYMGYTGGMPPIVGGTDKVSFRTKLQHERRVEFCYEEHWFWDFRRWKLTPETVIKVQIPVWTSPTTVRYDINTIETRFWNPKMYRMPIPESEVLANPKMVQNSGW</sequence>
<dbReference type="Pfam" id="PF07980">
    <property type="entry name" value="SusD_RagB"/>
    <property type="match status" value="1"/>
</dbReference>
<comment type="similarity">
    <text evidence="2">Belongs to the SusD family.</text>
</comment>
<dbReference type="Pfam" id="PF14322">
    <property type="entry name" value="SusD-like_3"/>
    <property type="match status" value="1"/>
</dbReference>
<evidence type="ECO:0000256" key="2">
    <source>
        <dbReference type="ARBA" id="ARBA00006275"/>
    </source>
</evidence>
<protein>
    <submittedName>
        <fullName evidence="8">RagB/SusD domain protein</fullName>
    </submittedName>
</protein>
<proteinExistence type="inferred from homology"/>